<dbReference type="PROSITE" id="PS50995">
    <property type="entry name" value="HTH_MARR_2"/>
    <property type="match status" value="1"/>
</dbReference>
<gene>
    <name evidence="5" type="ORF">EV697_10315</name>
</gene>
<organism evidence="5 6">
    <name type="scientific">Bisgaardia hudsonensis</name>
    <dbReference type="NCBI Taxonomy" id="109472"/>
    <lineage>
        <taxon>Bacteria</taxon>
        <taxon>Pseudomonadati</taxon>
        <taxon>Pseudomonadota</taxon>
        <taxon>Gammaproteobacteria</taxon>
        <taxon>Pasteurellales</taxon>
        <taxon>Pasteurellaceae</taxon>
        <taxon>Bisgaardia</taxon>
    </lineage>
</organism>
<dbReference type="GO" id="GO:0003677">
    <property type="term" value="F:DNA binding"/>
    <property type="evidence" value="ECO:0007669"/>
    <property type="project" value="UniProtKB-KW"/>
</dbReference>
<dbReference type="PANTHER" id="PTHR42756">
    <property type="entry name" value="TRANSCRIPTIONAL REGULATOR, MARR"/>
    <property type="match status" value="1"/>
</dbReference>
<dbReference type="GO" id="GO:0003700">
    <property type="term" value="F:DNA-binding transcription factor activity"/>
    <property type="evidence" value="ECO:0007669"/>
    <property type="project" value="InterPro"/>
</dbReference>
<dbReference type="EMBL" id="SLXI01000003">
    <property type="protein sequence ID" value="TCP12712.1"/>
    <property type="molecule type" value="Genomic_DNA"/>
</dbReference>
<dbReference type="OrthoDB" id="5419426at2"/>
<dbReference type="InterPro" id="IPR036388">
    <property type="entry name" value="WH-like_DNA-bd_sf"/>
</dbReference>
<evidence type="ECO:0000256" key="1">
    <source>
        <dbReference type="ARBA" id="ARBA00023015"/>
    </source>
</evidence>
<keyword evidence="3" id="KW-0804">Transcription</keyword>
<keyword evidence="6" id="KW-1185">Reference proteome</keyword>
<dbReference type="SMART" id="SM00347">
    <property type="entry name" value="HTH_MARR"/>
    <property type="match status" value="1"/>
</dbReference>
<sequence length="144" mass="16923">MDNSELYKNLCDFREKTYRIFLKKKEQANSKITEISAYDEYYLKIIAKLEKSNLAHFSDSAKISRPAGTKIIKKFIEKGYVTKTLNENDNREYLIELSDCAKEYVKESAVLFSNILDEKFSVLTKQETEELGKIMQKLINENKW</sequence>
<feature type="domain" description="HTH marR-type" evidence="4">
    <location>
        <begin position="3"/>
        <end position="140"/>
    </location>
</feature>
<dbReference type="AlphaFoldDB" id="A0A4R2MUV9"/>
<dbReference type="SUPFAM" id="SSF46785">
    <property type="entry name" value="Winged helix' DNA-binding domain"/>
    <property type="match status" value="1"/>
</dbReference>
<comment type="caution">
    <text evidence="5">The sequence shown here is derived from an EMBL/GenBank/DDBJ whole genome shotgun (WGS) entry which is preliminary data.</text>
</comment>
<dbReference type="RefSeq" id="WP_132023226.1">
    <property type="nucleotide sequence ID" value="NZ_CP016605.1"/>
</dbReference>
<name>A0A4R2MUV9_9PAST</name>
<evidence type="ECO:0000313" key="5">
    <source>
        <dbReference type="EMBL" id="TCP12712.1"/>
    </source>
</evidence>
<evidence type="ECO:0000256" key="3">
    <source>
        <dbReference type="ARBA" id="ARBA00023163"/>
    </source>
</evidence>
<dbReference type="Pfam" id="PF01047">
    <property type="entry name" value="MarR"/>
    <property type="match status" value="1"/>
</dbReference>
<evidence type="ECO:0000256" key="2">
    <source>
        <dbReference type="ARBA" id="ARBA00023125"/>
    </source>
</evidence>
<dbReference type="InterPro" id="IPR036390">
    <property type="entry name" value="WH_DNA-bd_sf"/>
</dbReference>
<keyword evidence="2 5" id="KW-0238">DNA-binding</keyword>
<dbReference type="Proteomes" id="UP000294841">
    <property type="component" value="Unassembled WGS sequence"/>
</dbReference>
<proteinExistence type="predicted"/>
<dbReference type="PANTHER" id="PTHR42756:SF1">
    <property type="entry name" value="TRANSCRIPTIONAL REPRESSOR OF EMRAB OPERON"/>
    <property type="match status" value="1"/>
</dbReference>
<evidence type="ECO:0000313" key="6">
    <source>
        <dbReference type="Proteomes" id="UP000294841"/>
    </source>
</evidence>
<reference evidence="5 6" key="1">
    <citation type="submission" date="2019-03" db="EMBL/GenBank/DDBJ databases">
        <title>Genomic Encyclopedia of Type Strains, Phase IV (KMG-IV): sequencing the most valuable type-strain genomes for metagenomic binning, comparative biology and taxonomic classification.</title>
        <authorList>
            <person name="Goeker M."/>
        </authorList>
    </citation>
    <scope>NUCLEOTIDE SEQUENCE [LARGE SCALE GENOMIC DNA]</scope>
    <source>
        <strain evidence="5 6">DSM 28231</strain>
    </source>
</reference>
<dbReference type="Gene3D" id="1.10.10.10">
    <property type="entry name" value="Winged helix-like DNA-binding domain superfamily/Winged helix DNA-binding domain"/>
    <property type="match status" value="1"/>
</dbReference>
<protein>
    <submittedName>
        <fullName evidence="5">DNA-binding MarR family transcriptional regulator</fullName>
    </submittedName>
</protein>
<accession>A0A4R2MUV9</accession>
<dbReference type="InterPro" id="IPR000835">
    <property type="entry name" value="HTH_MarR-typ"/>
</dbReference>
<keyword evidence="1" id="KW-0805">Transcription regulation</keyword>
<evidence type="ECO:0000259" key="4">
    <source>
        <dbReference type="PROSITE" id="PS50995"/>
    </source>
</evidence>